<proteinExistence type="predicted"/>
<evidence type="ECO:0000256" key="2">
    <source>
        <dbReference type="ARBA" id="ARBA00022475"/>
    </source>
</evidence>
<evidence type="ECO:0000256" key="6">
    <source>
        <dbReference type="SAM" id="Phobius"/>
    </source>
</evidence>
<feature type="transmembrane region" description="Helical" evidence="6">
    <location>
        <begin position="251"/>
        <end position="276"/>
    </location>
</feature>
<feature type="transmembrane region" description="Helical" evidence="6">
    <location>
        <begin position="323"/>
        <end position="344"/>
    </location>
</feature>
<feature type="transmembrane region" description="Helical" evidence="6">
    <location>
        <begin position="12"/>
        <end position="31"/>
    </location>
</feature>
<feature type="transmembrane region" description="Helical" evidence="6">
    <location>
        <begin position="150"/>
        <end position="168"/>
    </location>
</feature>
<evidence type="ECO:0000313" key="7">
    <source>
        <dbReference type="EMBL" id="CUO55600.1"/>
    </source>
</evidence>
<dbReference type="AlphaFoldDB" id="A0A174G413"/>
<evidence type="ECO:0000256" key="3">
    <source>
        <dbReference type="ARBA" id="ARBA00022692"/>
    </source>
</evidence>
<organism evidence="7 8">
    <name type="scientific">Collinsella aerofaciens</name>
    <dbReference type="NCBI Taxonomy" id="74426"/>
    <lineage>
        <taxon>Bacteria</taxon>
        <taxon>Bacillati</taxon>
        <taxon>Actinomycetota</taxon>
        <taxon>Coriobacteriia</taxon>
        <taxon>Coriobacteriales</taxon>
        <taxon>Coriobacteriaceae</taxon>
        <taxon>Collinsella</taxon>
    </lineage>
</organism>
<sequence length="471" mass="52639">MNYSSIARNTMIAFAAQFISLSVSVVMSLLVPKIVGVADYGYWQLFMFYTTYSGFFHLGLNDGVYLINGGLSRDEIDKSSIKSQYIFGACFQAVICLGITFVSLPLVDDANRVFVIASFALYIVVYNLTSYLGFVFQAMNETKLFSFSTMLDRLVFLAPLLVLIGFKVSDYHPYVYAYLVSKIIALIYCSWMGRDILCAKSVSFGNSLKDGIRSIIVGVKLMIANIADTLILGVSRFLIDHFWGIVAFAKISFSLSLVNFFITFVSQASMVLFPALRTGSDEERVRFYIGIRNAIELIFPAIFLFYFPMVWFLGAWLPQYAESLRYFALLLPICVFNTKMSLCCTTYFKVLRKEQLLLKLNIVTVICSAVFSIFGVLVLNSLDAVLCGAVICIIGRSLWSELYLNEQLSAPGSTRPFQEILLTAAFVLFTELLSGGTAAILYALVYVGYLLLNHSALKSVASCLTKLKKQR</sequence>
<feature type="transmembrane region" description="Helical" evidence="6">
    <location>
        <begin position="174"/>
        <end position="193"/>
    </location>
</feature>
<evidence type="ECO:0000256" key="1">
    <source>
        <dbReference type="ARBA" id="ARBA00004651"/>
    </source>
</evidence>
<dbReference type="EMBL" id="CYYP01000021">
    <property type="protein sequence ID" value="CUO55600.1"/>
    <property type="molecule type" value="Genomic_DNA"/>
</dbReference>
<feature type="transmembrane region" description="Helical" evidence="6">
    <location>
        <begin position="85"/>
        <end position="107"/>
    </location>
</feature>
<dbReference type="PANTHER" id="PTHR30250">
    <property type="entry name" value="PST FAMILY PREDICTED COLANIC ACID TRANSPORTER"/>
    <property type="match status" value="1"/>
</dbReference>
<feature type="transmembrane region" description="Helical" evidence="6">
    <location>
        <begin position="113"/>
        <end position="138"/>
    </location>
</feature>
<feature type="transmembrane region" description="Helical" evidence="6">
    <location>
        <begin position="356"/>
        <end position="376"/>
    </location>
</feature>
<feature type="transmembrane region" description="Helical" evidence="6">
    <location>
        <begin position="43"/>
        <end position="64"/>
    </location>
</feature>
<reference evidence="7 8" key="1">
    <citation type="submission" date="2015-09" db="EMBL/GenBank/DDBJ databases">
        <authorList>
            <consortium name="Pathogen Informatics"/>
        </authorList>
    </citation>
    <scope>NUCLEOTIDE SEQUENCE [LARGE SCALE GENOMIC DNA]</scope>
    <source>
        <strain evidence="7 8">2789STDY5608823</strain>
    </source>
</reference>
<feature type="transmembrane region" description="Helical" evidence="6">
    <location>
        <begin position="420"/>
        <end position="449"/>
    </location>
</feature>
<dbReference type="GO" id="GO:0005886">
    <property type="term" value="C:plasma membrane"/>
    <property type="evidence" value="ECO:0007669"/>
    <property type="project" value="UniProtKB-SubCell"/>
</dbReference>
<dbReference type="Proteomes" id="UP000095468">
    <property type="component" value="Unassembled WGS sequence"/>
</dbReference>
<keyword evidence="3 6" id="KW-0812">Transmembrane</keyword>
<keyword evidence="2" id="KW-1003">Cell membrane</keyword>
<comment type="subcellular location">
    <subcellularLocation>
        <location evidence="1">Cell membrane</location>
        <topology evidence="1">Multi-pass membrane protein</topology>
    </subcellularLocation>
</comment>
<dbReference type="InterPro" id="IPR050833">
    <property type="entry name" value="Poly_Biosynth_Transport"/>
</dbReference>
<name>A0A174G413_9ACTN</name>
<protein>
    <submittedName>
        <fullName evidence="7">Polysaccharide biosynthesis protein</fullName>
    </submittedName>
</protein>
<feature type="transmembrane region" description="Helical" evidence="6">
    <location>
        <begin position="297"/>
        <end position="317"/>
    </location>
</feature>
<evidence type="ECO:0000256" key="4">
    <source>
        <dbReference type="ARBA" id="ARBA00022989"/>
    </source>
</evidence>
<gene>
    <name evidence="7" type="ORF">ERS852381_01827</name>
</gene>
<evidence type="ECO:0000256" key="5">
    <source>
        <dbReference type="ARBA" id="ARBA00023136"/>
    </source>
</evidence>
<evidence type="ECO:0000313" key="8">
    <source>
        <dbReference type="Proteomes" id="UP000095468"/>
    </source>
</evidence>
<dbReference type="PANTHER" id="PTHR30250:SF11">
    <property type="entry name" value="O-ANTIGEN TRANSPORTER-RELATED"/>
    <property type="match status" value="1"/>
</dbReference>
<dbReference type="RefSeq" id="WP_055287507.1">
    <property type="nucleotide sequence ID" value="NZ_CYYP01000021.1"/>
</dbReference>
<keyword evidence="4 6" id="KW-1133">Transmembrane helix</keyword>
<accession>A0A174G413</accession>
<keyword evidence="5 6" id="KW-0472">Membrane</keyword>
<feature type="transmembrane region" description="Helical" evidence="6">
    <location>
        <begin position="214"/>
        <end position="239"/>
    </location>
</feature>